<dbReference type="Proteomes" id="UP000595349">
    <property type="component" value="Chromosome"/>
</dbReference>
<evidence type="ECO:0000313" key="3">
    <source>
        <dbReference type="Proteomes" id="UP000595349"/>
    </source>
</evidence>
<feature type="transmembrane region" description="Helical" evidence="1">
    <location>
        <begin position="6"/>
        <end position="22"/>
    </location>
</feature>
<reference evidence="2 3" key="1">
    <citation type="submission" date="2020-06" db="EMBL/GenBank/DDBJ databases">
        <title>Genomic analysis of Salicibibacter sp. NKC21-4.</title>
        <authorList>
            <person name="Oh Y.J."/>
        </authorList>
    </citation>
    <scope>NUCLEOTIDE SEQUENCE [LARGE SCALE GENOMIC DNA]</scope>
    <source>
        <strain evidence="2 3">NKC21-4</strain>
    </source>
</reference>
<keyword evidence="3" id="KW-1185">Reference proteome</keyword>
<keyword evidence="1" id="KW-0812">Transmembrane</keyword>
<dbReference type="EMBL" id="CP054706">
    <property type="protein sequence ID" value="QQK79924.1"/>
    <property type="molecule type" value="Genomic_DNA"/>
</dbReference>
<accession>A0A7T7CFB3</accession>
<evidence type="ECO:0000313" key="2">
    <source>
        <dbReference type="EMBL" id="QQK79924.1"/>
    </source>
</evidence>
<dbReference type="KEGG" id="scib:HUG20_08520"/>
<feature type="transmembrane region" description="Helical" evidence="1">
    <location>
        <begin position="43"/>
        <end position="63"/>
    </location>
</feature>
<gene>
    <name evidence="2" type="ORF">HUG20_08520</name>
</gene>
<dbReference type="RefSeq" id="WP_200090101.1">
    <property type="nucleotide sequence ID" value="NZ_CP054706.1"/>
</dbReference>
<keyword evidence="1" id="KW-1133">Transmembrane helix</keyword>
<keyword evidence="1" id="KW-0472">Membrane</keyword>
<proteinExistence type="predicted"/>
<dbReference type="AlphaFoldDB" id="A0A7T7CFB3"/>
<sequence>MVHPLIALLIIVAVTYGSYSIFKVNLEKFGWMRKISTAGKITIFSGYIVLAGAFFVIISWQYISF</sequence>
<organism evidence="2 3">
    <name type="scientific">Salicibibacter cibi</name>
    <dbReference type="NCBI Taxonomy" id="2743001"/>
    <lineage>
        <taxon>Bacteria</taxon>
        <taxon>Bacillati</taxon>
        <taxon>Bacillota</taxon>
        <taxon>Bacilli</taxon>
        <taxon>Bacillales</taxon>
        <taxon>Bacillaceae</taxon>
        <taxon>Salicibibacter</taxon>
    </lineage>
</organism>
<protein>
    <submittedName>
        <fullName evidence="2">Uncharacterized protein</fullName>
    </submittedName>
</protein>
<evidence type="ECO:0000256" key="1">
    <source>
        <dbReference type="SAM" id="Phobius"/>
    </source>
</evidence>
<name>A0A7T7CFB3_9BACI</name>